<dbReference type="AlphaFoldDB" id="A0AAV9UPA6"/>
<organism evidence="2 3">
    <name type="scientific">Orbilia blumenaviensis</name>
    <dbReference type="NCBI Taxonomy" id="1796055"/>
    <lineage>
        <taxon>Eukaryota</taxon>
        <taxon>Fungi</taxon>
        <taxon>Dikarya</taxon>
        <taxon>Ascomycota</taxon>
        <taxon>Pezizomycotina</taxon>
        <taxon>Orbiliomycetes</taxon>
        <taxon>Orbiliales</taxon>
        <taxon>Orbiliaceae</taxon>
        <taxon>Orbilia</taxon>
    </lineage>
</organism>
<feature type="compositionally biased region" description="Polar residues" evidence="1">
    <location>
        <begin position="489"/>
        <end position="506"/>
    </location>
</feature>
<proteinExistence type="predicted"/>
<sequence>MRQLLDCLISPEELEALKLRRNGPSRSNPDYKSEPFTAANHSVGHSAPLGCGNGFKATIRLSGRVFLVGSIILTTVDRLRLRLRRSSKPRLWDGLGVRIPLSLSVLILLHRIIHRMVLRLQLKLESYQRKAPSRVLRILKDALLSPGAPSCAAALSGIALASIPSQDARLTISTYVFTKTMEYLSNALHISDRTPWWFGSWTLFPFALAQLFKVLLNGEGDIPLIYHKALMTFPSTGTDHVRVPGHQTLTQMADVARIRFPKFKSAILFPHKENISEVTKSVFREAHPAIRHMSCAISHPKYVSCSGAWVAYCLRQFQMNAQLFSAFYSILFLSKLGSFRGSPWETISRLFNRTIKTSAFTTFAVATSWSALCLCQRLLPTKFLGPHVFYLSGFLGGLTAFIDRKESRLLFLDAARSAILSWWKSKRQPRYLHRFLSPDVLLFMGSIAALNILYDFRPKAITSKGTRDMMRLLRDMPRPSEGSLKDASSPVSLNNNEECLQQSAPK</sequence>
<evidence type="ECO:0000256" key="1">
    <source>
        <dbReference type="SAM" id="MobiDB-lite"/>
    </source>
</evidence>
<feature type="region of interest" description="Disordered" evidence="1">
    <location>
        <begin position="477"/>
        <end position="506"/>
    </location>
</feature>
<evidence type="ECO:0008006" key="4">
    <source>
        <dbReference type="Google" id="ProtNLM"/>
    </source>
</evidence>
<comment type="caution">
    <text evidence="2">The sequence shown here is derived from an EMBL/GenBank/DDBJ whole genome shotgun (WGS) entry which is preliminary data.</text>
</comment>
<dbReference type="InterPro" id="IPR026749">
    <property type="entry name" value="Tmem135"/>
</dbReference>
<evidence type="ECO:0000313" key="2">
    <source>
        <dbReference type="EMBL" id="KAK6346467.1"/>
    </source>
</evidence>
<name>A0AAV9UPA6_9PEZI</name>
<dbReference type="EMBL" id="JAVHNS010000008">
    <property type="protein sequence ID" value="KAK6346467.1"/>
    <property type="molecule type" value="Genomic_DNA"/>
</dbReference>
<dbReference type="PANTHER" id="PTHR12459:SF19">
    <property type="entry name" value="TRANSMEMBRANE PROTEIN 135 N-TERMINAL DOMAIN-CONTAINING PROTEIN"/>
    <property type="match status" value="1"/>
</dbReference>
<dbReference type="PANTHER" id="PTHR12459">
    <property type="entry name" value="TRANSMEMBRANE PROTEIN 135-RELATED"/>
    <property type="match status" value="1"/>
</dbReference>
<gene>
    <name evidence="2" type="ORF">TWF730_010786</name>
</gene>
<accession>A0AAV9UPA6</accession>
<protein>
    <recommendedName>
        <fullName evidence="4">Transmembrane protein 135 N-terminal domain-containing protein</fullName>
    </recommendedName>
</protein>
<keyword evidence="3" id="KW-1185">Reference proteome</keyword>
<dbReference type="Proteomes" id="UP001373714">
    <property type="component" value="Unassembled WGS sequence"/>
</dbReference>
<evidence type="ECO:0000313" key="3">
    <source>
        <dbReference type="Proteomes" id="UP001373714"/>
    </source>
</evidence>
<reference evidence="2 3" key="1">
    <citation type="submission" date="2019-10" db="EMBL/GenBank/DDBJ databases">
        <authorList>
            <person name="Palmer J.M."/>
        </authorList>
    </citation>
    <scope>NUCLEOTIDE SEQUENCE [LARGE SCALE GENOMIC DNA]</scope>
    <source>
        <strain evidence="2 3">TWF730</strain>
    </source>
</reference>